<organism evidence="3">
    <name type="scientific">Soboliphyme baturini</name>
    <dbReference type="NCBI Taxonomy" id="241478"/>
    <lineage>
        <taxon>Eukaryota</taxon>
        <taxon>Metazoa</taxon>
        <taxon>Ecdysozoa</taxon>
        <taxon>Nematoda</taxon>
        <taxon>Enoplea</taxon>
        <taxon>Dorylaimia</taxon>
        <taxon>Dioctophymatida</taxon>
        <taxon>Dioctophymatoidea</taxon>
        <taxon>Soboliphymatidae</taxon>
        <taxon>Soboliphyme</taxon>
    </lineage>
</organism>
<dbReference type="EMBL" id="UZAM01015525">
    <property type="protein sequence ID" value="VDP39480.1"/>
    <property type="molecule type" value="Genomic_DNA"/>
</dbReference>
<evidence type="ECO:0000313" key="1">
    <source>
        <dbReference type="EMBL" id="VDP39480.1"/>
    </source>
</evidence>
<name>A0A183J674_9BILA</name>
<dbReference type="Proteomes" id="UP000270296">
    <property type="component" value="Unassembled WGS sequence"/>
</dbReference>
<reference evidence="3" key="1">
    <citation type="submission" date="2016-06" db="UniProtKB">
        <authorList>
            <consortium name="WormBaseParasite"/>
        </authorList>
    </citation>
    <scope>IDENTIFICATION</scope>
</reference>
<proteinExistence type="predicted"/>
<evidence type="ECO:0000313" key="3">
    <source>
        <dbReference type="WBParaSite" id="SBAD_0001175801-mRNA-1"/>
    </source>
</evidence>
<dbReference type="WBParaSite" id="SBAD_0001175801-mRNA-1">
    <property type="protein sequence ID" value="SBAD_0001175801-mRNA-1"/>
    <property type="gene ID" value="SBAD_0001175801"/>
</dbReference>
<reference evidence="1 2" key="2">
    <citation type="submission" date="2018-11" db="EMBL/GenBank/DDBJ databases">
        <authorList>
            <consortium name="Pathogen Informatics"/>
        </authorList>
    </citation>
    <scope>NUCLEOTIDE SEQUENCE [LARGE SCALE GENOMIC DNA]</scope>
</reference>
<evidence type="ECO:0000313" key="2">
    <source>
        <dbReference type="Proteomes" id="UP000270296"/>
    </source>
</evidence>
<sequence length="126" mass="14840">MGPVGRMRRFLRSQLQTAVPPYHSVPFWQWSQMWRSRKHQGLFVKKLPSTELQSLLRSFISERKVSRHRSTLRSGLFVLYRLRNGDYWTLSARNLLQSQCQQLCSDGHCQRVPRGNVTQRDSQPAL</sequence>
<gene>
    <name evidence="1" type="ORF">SBAD_LOCUS11372</name>
</gene>
<keyword evidence="2" id="KW-1185">Reference proteome</keyword>
<protein>
    <submittedName>
        <fullName evidence="3">PH domain-containing protein</fullName>
    </submittedName>
</protein>
<accession>A0A183J674</accession>
<dbReference type="AlphaFoldDB" id="A0A183J674"/>